<comment type="caution">
    <text evidence="6">The sequence shown here is derived from an EMBL/GenBank/DDBJ whole genome shotgun (WGS) entry which is preliminary data.</text>
</comment>
<dbReference type="InterPro" id="IPR050703">
    <property type="entry name" value="Flavin_MAO"/>
</dbReference>
<evidence type="ECO:0000313" key="6">
    <source>
        <dbReference type="EMBL" id="ORW15474.1"/>
    </source>
</evidence>
<evidence type="ECO:0000256" key="2">
    <source>
        <dbReference type="ARBA" id="ARBA00005995"/>
    </source>
</evidence>
<dbReference type="SUPFAM" id="SSF51905">
    <property type="entry name" value="FAD/NAD(P)-binding domain"/>
    <property type="match status" value="1"/>
</dbReference>
<feature type="binding site" evidence="4">
    <location>
        <position position="221"/>
    </location>
    <ligand>
        <name>FAD</name>
        <dbReference type="ChEBI" id="CHEBI:57692"/>
    </ligand>
</feature>
<dbReference type="InterPro" id="IPR036188">
    <property type="entry name" value="FAD/NAD-bd_sf"/>
</dbReference>
<reference evidence="6 7" key="1">
    <citation type="submission" date="2016-01" db="EMBL/GenBank/DDBJ databases">
        <title>The new phylogeny of the genus Mycobacterium.</title>
        <authorList>
            <person name="Tarcisio F."/>
            <person name="Conor M."/>
            <person name="Antonella G."/>
            <person name="Elisabetta G."/>
            <person name="Giulia F.S."/>
            <person name="Sara T."/>
            <person name="Anna F."/>
            <person name="Clotilde B."/>
            <person name="Roberto B."/>
            <person name="Veronica D.S."/>
            <person name="Fabio R."/>
            <person name="Monica P."/>
            <person name="Olivier J."/>
            <person name="Enrico T."/>
            <person name="Nicola S."/>
        </authorList>
    </citation>
    <scope>NUCLEOTIDE SEQUENCE [LARGE SCALE GENOMIC DNA]</scope>
    <source>
        <strain evidence="6 7">DSM 44164</strain>
    </source>
</reference>
<dbReference type="Pfam" id="PF01593">
    <property type="entry name" value="Amino_oxidase"/>
    <property type="match status" value="1"/>
</dbReference>
<evidence type="ECO:0000256" key="3">
    <source>
        <dbReference type="ARBA" id="ARBA00023002"/>
    </source>
</evidence>
<dbReference type="Proteomes" id="UP000193108">
    <property type="component" value="Unassembled WGS sequence"/>
</dbReference>
<dbReference type="Gene3D" id="3.50.50.60">
    <property type="entry name" value="FAD/NAD(P)-binding domain"/>
    <property type="match status" value="1"/>
</dbReference>
<evidence type="ECO:0000259" key="5">
    <source>
        <dbReference type="Pfam" id="PF01593"/>
    </source>
</evidence>
<dbReference type="PRINTS" id="PR00757">
    <property type="entry name" value="AMINEOXDASEF"/>
</dbReference>
<keyword evidence="3" id="KW-0560">Oxidoreductase</keyword>
<keyword evidence="7" id="KW-1185">Reference proteome</keyword>
<comment type="similarity">
    <text evidence="2">Belongs to the flavin monoamine oxidase family.</text>
</comment>
<dbReference type="AlphaFoldDB" id="A0A1X1YWP6"/>
<feature type="binding site" evidence="4">
    <location>
        <position position="407"/>
    </location>
    <ligand>
        <name>FAD</name>
        <dbReference type="ChEBI" id="CHEBI:57692"/>
    </ligand>
</feature>
<dbReference type="InterPro" id="IPR002937">
    <property type="entry name" value="Amino_oxidase"/>
</dbReference>
<evidence type="ECO:0000256" key="1">
    <source>
        <dbReference type="ARBA" id="ARBA00001974"/>
    </source>
</evidence>
<evidence type="ECO:0000256" key="4">
    <source>
        <dbReference type="PIRSR" id="PIRSR601613-1"/>
    </source>
</evidence>
<organism evidence="6 7">
    <name type="scientific">Mycolicibacter nonchromogenicus</name>
    <name type="common">Mycobacterium nonchromogenicum</name>
    <dbReference type="NCBI Taxonomy" id="1782"/>
    <lineage>
        <taxon>Bacteria</taxon>
        <taxon>Bacillati</taxon>
        <taxon>Actinomycetota</taxon>
        <taxon>Actinomycetes</taxon>
        <taxon>Mycobacteriales</taxon>
        <taxon>Mycobacteriaceae</taxon>
        <taxon>Mycolicibacter</taxon>
    </lineage>
</organism>
<feature type="binding site" evidence="4">
    <location>
        <begin position="39"/>
        <end position="40"/>
    </location>
    <ligand>
        <name>FAD</name>
        <dbReference type="ChEBI" id="CHEBI:57692"/>
    </ligand>
</feature>
<dbReference type="SUPFAM" id="SSF54373">
    <property type="entry name" value="FAD-linked reductases, C-terminal domain"/>
    <property type="match status" value="1"/>
</dbReference>
<gene>
    <name evidence="6" type="ORF">AWC18_19935</name>
</gene>
<dbReference type="EMBL" id="LQPI01000087">
    <property type="protein sequence ID" value="ORW15474.1"/>
    <property type="molecule type" value="Genomic_DNA"/>
</dbReference>
<name>A0A1X1YWP6_MYCNO</name>
<dbReference type="STRING" id="1782.AWC18_19935"/>
<comment type="cofactor">
    <cofactor evidence="1">
        <name>FAD</name>
        <dbReference type="ChEBI" id="CHEBI:57692"/>
    </cofactor>
</comment>
<sequence length="444" mass="46968">MNPEDAAEVTTVAVVGAGMSGLTAARDLHRAGIDVLVLEAADRLGGRALTQISALGSAVDLGGQWIGHDHHRIKALASEFGATSFRMHTEPMPVMIERGRRLASVTPAQLSALVVLAGFDVWSRFANTQRWNDTTVAAGLRRVPRRTRRLLEVLALISWTADLDRFSVHAMAQSVRQLGGLRTMLSTAGGAQESLVAEGIGRLIDGLATELGPRVRPGHRVTSIVGRDGAIRLHTTAGDVVAAKVIVTAPPPIAGRITYDPALPPRRAALAAETYMGSVYKAVAVYAQPFWRERAGGEFLILDPPGRVVYDTSAPDGPGHLCVLVGGPEARELDRLDAADRRHAVLGVLAAYLGPEVLDPASWHEKSWHLDEYVGGGYAALPRPGTTDGIAPIPCTPVGDIHWAGTETAHDHPGYLEGAIESGNRVAREVIEALSGAGAVPSPS</sequence>
<proteinExistence type="inferred from homology"/>
<dbReference type="GO" id="GO:0016491">
    <property type="term" value="F:oxidoreductase activity"/>
    <property type="evidence" value="ECO:0007669"/>
    <property type="project" value="UniProtKB-KW"/>
</dbReference>
<feature type="binding site" evidence="4">
    <location>
        <position position="20"/>
    </location>
    <ligand>
        <name>FAD</name>
        <dbReference type="ChEBI" id="CHEBI:57692"/>
    </ligand>
</feature>
<dbReference type="PANTHER" id="PTHR43563:SF1">
    <property type="entry name" value="AMINE OXIDASE [FLAVIN-CONTAINING] B"/>
    <property type="match status" value="1"/>
</dbReference>
<dbReference type="RefSeq" id="WP_085139872.1">
    <property type="nucleotide sequence ID" value="NZ_LQPI01000087.1"/>
</dbReference>
<dbReference type="PANTHER" id="PTHR43563">
    <property type="entry name" value="AMINE OXIDASE"/>
    <property type="match status" value="1"/>
</dbReference>
<feature type="domain" description="Amine oxidase" evidence="5">
    <location>
        <begin position="19"/>
        <end position="431"/>
    </location>
</feature>
<accession>A0A1X1YWP6</accession>
<evidence type="ECO:0000313" key="7">
    <source>
        <dbReference type="Proteomes" id="UP000193108"/>
    </source>
</evidence>
<protein>
    <submittedName>
        <fullName evidence="6">Amine oxidase</fullName>
    </submittedName>
</protein>
<dbReference type="InterPro" id="IPR001613">
    <property type="entry name" value="Flavin_amine_oxidase"/>
</dbReference>